<dbReference type="InterPro" id="IPR011944">
    <property type="entry name" value="Steroid_delta5-4_isomerase"/>
</dbReference>
<dbReference type="Pfam" id="PF13474">
    <property type="entry name" value="SnoaL_3"/>
    <property type="match status" value="1"/>
</dbReference>
<accession>A0A066TN98</accession>
<protein>
    <submittedName>
        <fullName evidence="2">Ketosteroid isomerase</fullName>
    </submittedName>
</protein>
<proteinExistence type="predicted"/>
<dbReference type="EMBL" id="JMQI01000082">
    <property type="protein sequence ID" value="KDN16310.1"/>
    <property type="molecule type" value="Genomic_DNA"/>
</dbReference>
<dbReference type="OrthoDB" id="9812295at2"/>
<evidence type="ECO:0000259" key="1">
    <source>
        <dbReference type="Pfam" id="PF13474"/>
    </source>
</evidence>
<dbReference type="RefSeq" id="WP_043789020.1">
    <property type="nucleotide sequence ID" value="NZ_JMQI01000082.1"/>
</dbReference>
<name>A0A066TN98_9PSEU</name>
<dbReference type="STRING" id="287986.DV20_41450"/>
<comment type="caution">
    <text evidence="2">The sequence shown here is derived from an EMBL/GenBank/DDBJ whole genome shotgun (WGS) entry which is preliminary data.</text>
</comment>
<gene>
    <name evidence="2" type="ORF">DV20_41450</name>
</gene>
<keyword evidence="2" id="KW-0413">Isomerase</keyword>
<dbReference type="Gene3D" id="3.10.450.50">
    <property type="match status" value="1"/>
</dbReference>
<dbReference type="SUPFAM" id="SSF54427">
    <property type="entry name" value="NTF2-like"/>
    <property type="match status" value="1"/>
</dbReference>
<dbReference type="Proteomes" id="UP000027345">
    <property type="component" value="Unassembled WGS sequence"/>
</dbReference>
<evidence type="ECO:0000313" key="2">
    <source>
        <dbReference type="EMBL" id="KDN16310.1"/>
    </source>
</evidence>
<sequence>MSEQQIRALLAAREAAMTARDAETLGSQYAPDVVAFTLAPPLVHRGEEVTGVAARKAWFETFEGPIDYEIRDLEITIGADIAYSHSLNRLSTTPKGAPAGFELWFRSTVCFRREDGEWRITHVHDSTPFHMDATLRAAVDLKP</sequence>
<feature type="domain" description="SnoaL-like" evidence="1">
    <location>
        <begin position="6"/>
        <end position="129"/>
    </location>
</feature>
<dbReference type="InterPro" id="IPR037401">
    <property type="entry name" value="SnoaL-like"/>
</dbReference>
<keyword evidence="3" id="KW-1185">Reference proteome</keyword>
<reference evidence="2 3" key="1">
    <citation type="submission" date="2014-05" db="EMBL/GenBank/DDBJ databases">
        <title>Draft genome sequence of Amycolatopsis rifamycinica DSM 46095.</title>
        <authorList>
            <person name="Lal R."/>
            <person name="Saxena A."/>
            <person name="Kumari R."/>
            <person name="Mukherjee U."/>
            <person name="Singh P."/>
            <person name="Sangwan N."/>
            <person name="Mahato N.K."/>
        </authorList>
    </citation>
    <scope>NUCLEOTIDE SEQUENCE [LARGE SCALE GENOMIC DNA]</scope>
    <source>
        <strain evidence="2 3">DSM 46095</strain>
    </source>
</reference>
<evidence type="ECO:0000313" key="3">
    <source>
        <dbReference type="Proteomes" id="UP000027345"/>
    </source>
</evidence>
<dbReference type="eggNOG" id="COG4319">
    <property type="taxonomic scope" value="Bacteria"/>
</dbReference>
<dbReference type="InterPro" id="IPR032710">
    <property type="entry name" value="NTF2-like_dom_sf"/>
</dbReference>
<dbReference type="AlphaFoldDB" id="A0A066TN98"/>
<dbReference type="NCBIfam" id="TIGR02246">
    <property type="entry name" value="SgcJ/EcaC family oxidoreductase"/>
    <property type="match status" value="1"/>
</dbReference>
<dbReference type="GO" id="GO:0016853">
    <property type="term" value="F:isomerase activity"/>
    <property type="evidence" value="ECO:0007669"/>
    <property type="project" value="UniProtKB-KW"/>
</dbReference>
<organism evidence="2 3">
    <name type="scientific">Amycolatopsis rifamycinica</name>
    <dbReference type="NCBI Taxonomy" id="287986"/>
    <lineage>
        <taxon>Bacteria</taxon>
        <taxon>Bacillati</taxon>
        <taxon>Actinomycetota</taxon>
        <taxon>Actinomycetes</taxon>
        <taxon>Pseudonocardiales</taxon>
        <taxon>Pseudonocardiaceae</taxon>
        <taxon>Amycolatopsis</taxon>
    </lineage>
</organism>